<organism evidence="2 3">
    <name type="scientific">Flavobacterium anhuiense</name>
    <dbReference type="NCBI Taxonomy" id="459526"/>
    <lineage>
        <taxon>Bacteria</taxon>
        <taxon>Pseudomonadati</taxon>
        <taxon>Bacteroidota</taxon>
        <taxon>Flavobacteriia</taxon>
        <taxon>Flavobacteriales</taxon>
        <taxon>Flavobacteriaceae</taxon>
        <taxon>Flavobacterium</taxon>
    </lineage>
</organism>
<feature type="signal peptide" evidence="1">
    <location>
        <begin position="1"/>
        <end position="20"/>
    </location>
</feature>
<comment type="caution">
    <text evidence="2">The sequence shown here is derived from an EMBL/GenBank/DDBJ whole genome shotgun (WGS) entry which is preliminary data.</text>
</comment>
<protein>
    <submittedName>
        <fullName evidence="2">Uncharacterized protein</fullName>
    </submittedName>
</protein>
<dbReference type="EMBL" id="FMVC01000005">
    <property type="protein sequence ID" value="SCY78662.1"/>
    <property type="molecule type" value="Genomic_DNA"/>
</dbReference>
<gene>
    <name evidence="2" type="ORF">SAMN02927916_3382</name>
</gene>
<dbReference type="Proteomes" id="UP000199307">
    <property type="component" value="Unassembled WGS sequence"/>
</dbReference>
<proteinExistence type="predicted"/>
<dbReference type="RefSeq" id="WP_091134214.1">
    <property type="nucleotide sequence ID" value="NZ_CP023642.1"/>
</dbReference>
<evidence type="ECO:0000256" key="1">
    <source>
        <dbReference type="SAM" id="SignalP"/>
    </source>
</evidence>
<sequence>MKKYYLILFLLSVAFGSAQNYSNIVNYSINGTPVNGVKIKTNLPFKVDSQMPTITISGFNYGSSEPIRLMLVYYIWYTGVNIEDSSTYYFYEPKMSSSGSYTPQVFLSVENGKVVIFINDKSYFQRFTVSAYAQGMQETSSWFQGWTVVDEPMTGIKTVEVPYQNRFKGNVYLSGGSIWNSAGNVGIGTENPDARLTVNGTIHSKEVKVDTSIPVPDYVFKEDYNLRSLQDVENYIKENSHLPEIPSAKEFEQNGIKVSEMNMSLLKKIEELTLYVIQQNKKIYELQQENKKLTDLEARFQKFENAIKN</sequence>
<name>A0ABY0M1P1_9FLAO</name>
<keyword evidence="3" id="KW-1185">Reference proteome</keyword>
<feature type="chain" id="PRO_5047035485" evidence="1">
    <location>
        <begin position="21"/>
        <end position="309"/>
    </location>
</feature>
<evidence type="ECO:0000313" key="3">
    <source>
        <dbReference type="Proteomes" id="UP000199307"/>
    </source>
</evidence>
<accession>A0ABY0M1P1</accession>
<reference evidence="2 3" key="1">
    <citation type="submission" date="2016-10" db="EMBL/GenBank/DDBJ databases">
        <authorList>
            <person name="Varghese N."/>
            <person name="Submissions S."/>
        </authorList>
    </citation>
    <scope>NUCLEOTIDE SEQUENCE [LARGE SCALE GENOMIC DNA]</scope>
    <source>
        <strain evidence="2 3">CGMCC 1.6859</strain>
    </source>
</reference>
<keyword evidence="1" id="KW-0732">Signal</keyword>
<evidence type="ECO:0000313" key="2">
    <source>
        <dbReference type="EMBL" id="SCY78662.1"/>
    </source>
</evidence>